<accession>A0A1Y3GDN4</accession>
<proteinExistence type="predicted"/>
<reference evidence="1 2" key="1">
    <citation type="submission" date="2016-12" db="EMBL/GenBank/DDBJ databases">
        <title>Discovery of methanogenic haloarchaea.</title>
        <authorList>
            <person name="Sorokin D.Y."/>
            <person name="Makarova K.S."/>
            <person name="Abbas B."/>
            <person name="Ferrer M."/>
            <person name="Golyshin P.N."/>
        </authorList>
    </citation>
    <scope>NUCLEOTIDE SEQUENCE [LARGE SCALE GENOMIC DNA]</scope>
    <source>
        <strain evidence="1">AMET1</strain>
    </source>
</reference>
<evidence type="ECO:0000313" key="1">
    <source>
        <dbReference type="EMBL" id="OUJ19519.1"/>
    </source>
</evidence>
<dbReference type="OrthoDB" id="56523at2157"/>
<dbReference type="AlphaFoldDB" id="A0A1Y3GDN4"/>
<keyword evidence="2" id="KW-1185">Reference proteome</keyword>
<evidence type="ECO:0000313" key="2">
    <source>
        <dbReference type="Proteomes" id="UP000195137"/>
    </source>
</evidence>
<gene>
    <name evidence="1" type="ORF">AMET1_0190</name>
</gene>
<dbReference type="InterPro" id="IPR036388">
    <property type="entry name" value="WH-like_DNA-bd_sf"/>
</dbReference>
<comment type="caution">
    <text evidence="1">The sequence shown here is derived from an EMBL/GenBank/DDBJ whole genome shotgun (WGS) entry which is preliminary data.</text>
</comment>
<dbReference type="Proteomes" id="UP000195137">
    <property type="component" value="Unassembled WGS sequence"/>
</dbReference>
<dbReference type="RefSeq" id="WP_143406787.1">
    <property type="nucleotide sequence ID" value="NZ_MRZU01000002.1"/>
</dbReference>
<protein>
    <submittedName>
        <fullName evidence="1">RPA family protein a subunit of RPA complex</fullName>
    </submittedName>
</protein>
<dbReference type="Gene3D" id="1.10.10.10">
    <property type="entry name" value="Winged helix-like DNA-binding domain superfamily/Winged helix DNA-binding domain"/>
    <property type="match status" value="1"/>
</dbReference>
<organism evidence="1 2">
    <name type="scientific">Methanonatronarchaeum thermophilum</name>
    <dbReference type="NCBI Taxonomy" id="1927129"/>
    <lineage>
        <taxon>Archaea</taxon>
        <taxon>Methanobacteriati</taxon>
        <taxon>Methanobacteriota</taxon>
        <taxon>Methanonatronarchaeia</taxon>
        <taxon>Methanonatronarchaeales</taxon>
        <taxon>Methanonatronarchaeaceae</taxon>
        <taxon>Methanonatronarchaeum</taxon>
    </lineage>
</organism>
<dbReference type="EMBL" id="MRZU01000002">
    <property type="protein sequence ID" value="OUJ19519.1"/>
    <property type="molecule type" value="Genomic_DNA"/>
</dbReference>
<sequence length="275" mass="30763">MNRETAWRVFGREFNLAGCWLESEEEMAPNYLVTPSGARCNRVFIVGVLVGIEEAGSDMLRGLVSDPTGLFKVYGGRYQQEARDALSNLEPPVYVAVTGKANGFRTDDGELLVSVRLEEIAPTNERARVNWAINTAWRTVERMKTLRMAIDSGIQEQTKLTNYLKSSGIREELAEGVSIATQHYETDFNELNSIIKEGLSSFTDVEFDENELTPEITAKKSIIDLENGEGVPYSEIIEHGLEISNYDEETIEQALNDLLKKGSCYEPEPGIIKLI</sequence>
<name>A0A1Y3GDN4_9EURY</name>